<organism evidence="1 2">
    <name type="scientific">Pochonia chlamydosporia 170</name>
    <dbReference type="NCBI Taxonomy" id="1380566"/>
    <lineage>
        <taxon>Eukaryota</taxon>
        <taxon>Fungi</taxon>
        <taxon>Dikarya</taxon>
        <taxon>Ascomycota</taxon>
        <taxon>Pezizomycotina</taxon>
        <taxon>Sordariomycetes</taxon>
        <taxon>Hypocreomycetidae</taxon>
        <taxon>Hypocreales</taxon>
        <taxon>Clavicipitaceae</taxon>
        <taxon>Pochonia</taxon>
    </lineage>
</organism>
<dbReference type="KEGG" id="pchm:VFPPC_17659"/>
<dbReference type="Proteomes" id="UP000078397">
    <property type="component" value="Unassembled WGS sequence"/>
</dbReference>
<dbReference type="EMBL" id="LSBJ02000003">
    <property type="protein sequence ID" value="OWT43165.1"/>
    <property type="molecule type" value="Genomic_DNA"/>
</dbReference>
<protein>
    <submittedName>
        <fullName evidence="1">Uncharacterized protein</fullName>
    </submittedName>
</protein>
<evidence type="ECO:0000313" key="2">
    <source>
        <dbReference type="Proteomes" id="UP000078397"/>
    </source>
</evidence>
<keyword evidence="2" id="KW-1185">Reference proteome</keyword>
<dbReference type="AlphaFoldDB" id="A0A219ASH4"/>
<reference evidence="1 2" key="1">
    <citation type="journal article" date="2016" name="PLoS Pathog.">
        <title>Biosynthesis of antibiotic leucinostatins in bio-control fungus Purpureocillium lilacinum and their inhibition on phytophthora revealed by genome mining.</title>
        <authorList>
            <person name="Wang G."/>
            <person name="Liu Z."/>
            <person name="Lin R."/>
            <person name="Li E."/>
            <person name="Mao Z."/>
            <person name="Ling J."/>
            <person name="Yang Y."/>
            <person name="Yin W.B."/>
            <person name="Xie B."/>
        </authorList>
    </citation>
    <scope>NUCLEOTIDE SEQUENCE [LARGE SCALE GENOMIC DNA]</scope>
    <source>
        <strain evidence="1">170</strain>
    </source>
</reference>
<sequence>MIDSLFREHKRLISTWKAAHKRFFDRTCLAVHAQQKGKTMLNRRRNRGIIPITQIRADDIISVKLALPL</sequence>
<name>A0A219ASH4_METCM</name>
<gene>
    <name evidence="1" type="ORF">VFPPC_17659</name>
</gene>
<dbReference type="RefSeq" id="XP_022285612.1">
    <property type="nucleotide sequence ID" value="XM_022429350.1"/>
</dbReference>
<proteinExistence type="predicted"/>
<dbReference type="GeneID" id="33936594"/>
<comment type="caution">
    <text evidence="1">The sequence shown here is derived from an EMBL/GenBank/DDBJ whole genome shotgun (WGS) entry which is preliminary data.</text>
</comment>
<evidence type="ECO:0000313" key="1">
    <source>
        <dbReference type="EMBL" id="OWT43165.1"/>
    </source>
</evidence>
<accession>A0A219ASH4</accession>